<comment type="caution">
    <text evidence="1">The sequence shown here is derived from an EMBL/GenBank/DDBJ whole genome shotgun (WGS) entry which is preliminary data.</text>
</comment>
<evidence type="ECO:0008006" key="3">
    <source>
        <dbReference type="Google" id="ProtNLM"/>
    </source>
</evidence>
<dbReference type="EMBL" id="LCOY01000017">
    <property type="protein sequence ID" value="KKU87861.1"/>
    <property type="molecule type" value="Genomic_DNA"/>
</dbReference>
<proteinExistence type="predicted"/>
<accession>A0A0G1U1C9</accession>
<sequence>MVDRNIAETPFRKRFVDMPVELYLTRHAMPGEKNIIANTFAFGGDNVIGRESDSEKRSIGMCVYLGDGVFVTNKHVITGLEMNYLEENIQCPNVIYDLYGEEKHIDPKMIYVGQNRFAHAKEDFVLFRVDPDAHPWIGNLPHYDIDESEQRPQKGRSTAVGIPQLLYVKGFNAGREPLSFENVGRQAVVRFAEDIPKWQQRDTFLIPYENKKNGLWSFKVKLTPGYSGGPFIHDGVLYGINVSTSKDPREAQSSAIGIGFILSKLREAMVYAKYDKIEAGI</sequence>
<dbReference type="Gene3D" id="2.40.10.120">
    <property type="match status" value="1"/>
</dbReference>
<gene>
    <name evidence="1" type="ORF">UY16_C0017G0019</name>
</gene>
<dbReference type="Proteomes" id="UP000034739">
    <property type="component" value="Unassembled WGS sequence"/>
</dbReference>
<reference evidence="1 2" key="1">
    <citation type="journal article" date="2015" name="Nature">
        <title>rRNA introns, odd ribosomes, and small enigmatic genomes across a large radiation of phyla.</title>
        <authorList>
            <person name="Brown C.T."/>
            <person name="Hug L.A."/>
            <person name="Thomas B.C."/>
            <person name="Sharon I."/>
            <person name="Castelle C.J."/>
            <person name="Singh A."/>
            <person name="Wilkins M.J."/>
            <person name="Williams K.H."/>
            <person name="Banfield J.F."/>
        </authorList>
    </citation>
    <scope>NUCLEOTIDE SEQUENCE [LARGE SCALE GENOMIC DNA]</scope>
</reference>
<name>A0A0G1U1C9_9BACT</name>
<protein>
    <recommendedName>
        <fullName evidence="3">Serine protease</fullName>
    </recommendedName>
</protein>
<evidence type="ECO:0000313" key="2">
    <source>
        <dbReference type="Proteomes" id="UP000034739"/>
    </source>
</evidence>
<organism evidence="1 2">
    <name type="scientific">Candidatus Gottesmanbacteria bacterium GW2011_GWA2_47_9</name>
    <dbReference type="NCBI Taxonomy" id="1618445"/>
    <lineage>
        <taxon>Bacteria</taxon>
        <taxon>Candidatus Gottesmaniibacteriota</taxon>
    </lineage>
</organism>
<dbReference type="SUPFAM" id="SSF50494">
    <property type="entry name" value="Trypsin-like serine proteases"/>
    <property type="match status" value="1"/>
</dbReference>
<dbReference type="InterPro" id="IPR009003">
    <property type="entry name" value="Peptidase_S1_PA"/>
</dbReference>
<evidence type="ECO:0000313" key="1">
    <source>
        <dbReference type="EMBL" id="KKU87861.1"/>
    </source>
</evidence>
<dbReference type="AlphaFoldDB" id="A0A0G1U1C9"/>